<evidence type="ECO:0000313" key="1">
    <source>
        <dbReference type="EMBL" id="EFA28546.1"/>
    </source>
</evidence>
<organism evidence="1">
    <name type="scientific">Haemophilus influenzae HK1212</name>
    <dbReference type="NCBI Taxonomy" id="456482"/>
    <lineage>
        <taxon>Bacteria</taxon>
        <taxon>Pseudomonadati</taxon>
        <taxon>Pseudomonadota</taxon>
        <taxon>Gammaproteobacteria</taxon>
        <taxon>Pasteurellales</taxon>
        <taxon>Pasteurellaceae</taxon>
        <taxon>Haemophilus</taxon>
    </lineage>
</organism>
<sequence length="23" mass="2705">MSKLDALIFSTENLYETLSYRPI</sequence>
<gene>
    <name evidence="1" type="ORF">HAINFHK1212_1266</name>
</gene>
<reference evidence="1" key="1">
    <citation type="journal article" date="2010" name="Genomics">
        <title>Tracing phylogenomic events leading to diversity of Haemophilus influenzae and the emergence of Brazilian Purpuric Fever (BPF)-associated clones.</title>
        <authorList>
            <person name="Papazisi L."/>
            <person name="Ratnayake S."/>
            <person name="Remortel B.G."/>
            <person name="Bock G.R."/>
            <person name="Liang W."/>
            <person name="Saeed A.I."/>
            <person name="Liu J."/>
            <person name="Fleischmann R.D."/>
            <person name="Kilian M."/>
            <person name="Peterson S.N."/>
        </authorList>
    </citation>
    <scope>NUCLEOTIDE SEQUENCE [LARGE SCALE GENOMIC DNA]</scope>
    <source>
        <strain evidence="1">HK1212</strain>
    </source>
</reference>
<accession>A0A7G2JYW8</accession>
<feature type="non-terminal residue" evidence="1">
    <location>
        <position position="23"/>
    </location>
</feature>
<proteinExistence type="predicted"/>
<protein>
    <submittedName>
        <fullName evidence="1">Uncharacterized protein</fullName>
    </submittedName>
</protein>
<dbReference type="EMBL" id="ABFC01000671">
    <property type="protein sequence ID" value="EFA28546.1"/>
    <property type="molecule type" value="Genomic_DNA"/>
</dbReference>
<comment type="caution">
    <text evidence="1">The sequence shown here is derived from an EMBL/GenBank/DDBJ whole genome shotgun (WGS) entry which is preliminary data.</text>
</comment>
<dbReference type="AlphaFoldDB" id="A0A7G2JYW8"/>
<name>A0A7G2JYW8_HAEIF</name>